<evidence type="ECO:0000259" key="2">
    <source>
        <dbReference type="Pfam" id="PF01593"/>
    </source>
</evidence>
<organism evidence="3 4">
    <name type="scientific">Streptomyces cacaoi</name>
    <dbReference type="NCBI Taxonomy" id="1898"/>
    <lineage>
        <taxon>Bacteria</taxon>
        <taxon>Bacillati</taxon>
        <taxon>Actinomycetota</taxon>
        <taxon>Actinomycetes</taxon>
        <taxon>Kitasatosporales</taxon>
        <taxon>Streptomycetaceae</taxon>
        <taxon>Streptomyces</taxon>
    </lineage>
</organism>
<gene>
    <name evidence="3" type="ORF">SCA03_48640</name>
</gene>
<comment type="caution">
    <text evidence="3">The sequence shown here is derived from an EMBL/GenBank/DDBJ whole genome shotgun (WGS) entry which is preliminary data.</text>
</comment>
<feature type="region of interest" description="Disordered" evidence="1">
    <location>
        <begin position="412"/>
        <end position="442"/>
    </location>
</feature>
<proteinExistence type="predicted"/>
<name>A0A4Y3R6D0_STRCI</name>
<sequence length="489" mass="50657">MARIAVIGAGMGGMAAAARLAVAGHEVVVHERTDTYGGALRRFTRDGFSFDTGPGLLHLPAVQRDLFVKTGRAALEDRVGLVQVPVTARHVFPDGSAVTLPNAARGKVVDALDEALGAGAGERWSELLGRAREVWEAVRRPLLEEPLRDEPGSRGALVRDDALPVRPRRRGLLRLPRSLRPGRAPALAALADGELRDPRLAALLGSCAWAHGLDPATAPASAIVLPYIEDTFGTWYVRGGMRNLAQALYERCRERHVEFRFGTRVTEVRERDGRAAGVGPLADGAGEADAVVVGGVAGAPGGVAGGELGTARLTVLLALRGAPDDNTAHRTVVHRDLGGAGRAPVTVLQPDDPALRPEGDFGTAVLSVPVPVGSLRTQAEAERLADELLATVDAAGLGLGPRVLWREVRTPADTEAETGAPGGRVPPPALPGAGGAFLHPANHPAGSAPLPGLYAAGGWSHPGGGLAAAGMTGAMVAGLVQDPEWRGSR</sequence>
<dbReference type="GO" id="GO:0016491">
    <property type="term" value="F:oxidoreductase activity"/>
    <property type="evidence" value="ECO:0007669"/>
    <property type="project" value="InterPro"/>
</dbReference>
<accession>A0A4Y3R6D0</accession>
<evidence type="ECO:0000313" key="4">
    <source>
        <dbReference type="Proteomes" id="UP000319210"/>
    </source>
</evidence>
<keyword evidence="4" id="KW-1185">Reference proteome</keyword>
<evidence type="ECO:0000313" key="3">
    <source>
        <dbReference type="EMBL" id="GEB52313.1"/>
    </source>
</evidence>
<dbReference type="Pfam" id="PF01593">
    <property type="entry name" value="Amino_oxidase"/>
    <property type="match status" value="1"/>
</dbReference>
<dbReference type="Gene3D" id="3.50.50.60">
    <property type="entry name" value="FAD/NAD(P)-binding domain"/>
    <property type="match status" value="2"/>
</dbReference>
<feature type="domain" description="Amine oxidase" evidence="2">
    <location>
        <begin position="11"/>
        <end position="293"/>
    </location>
</feature>
<dbReference type="InterPro" id="IPR036188">
    <property type="entry name" value="FAD/NAD-bd_sf"/>
</dbReference>
<dbReference type="AlphaFoldDB" id="A0A4Y3R6D0"/>
<dbReference type="PANTHER" id="PTHR43734:SF1">
    <property type="entry name" value="PHYTOENE DESATURASE"/>
    <property type="match status" value="1"/>
</dbReference>
<dbReference type="Proteomes" id="UP000319210">
    <property type="component" value="Unassembled WGS sequence"/>
</dbReference>
<dbReference type="PANTHER" id="PTHR43734">
    <property type="entry name" value="PHYTOENE DESATURASE"/>
    <property type="match status" value="1"/>
</dbReference>
<dbReference type="OrthoDB" id="9774675at2"/>
<reference evidence="3 4" key="1">
    <citation type="submission" date="2019-06" db="EMBL/GenBank/DDBJ databases">
        <title>Whole genome shotgun sequence of Streptomyces cacaoi subsp. cacaoi NBRC 12748.</title>
        <authorList>
            <person name="Hosoyama A."/>
            <person name="Uohara A."/>
            <person name="Ohji S."/>
            <person name="Ichikawa N."/>
        </authorList>
    </citation>
    <scope>NUCLEOTIDE SEQUENCE [LARGE SCALE GENOMIC DNA]</scope>
    <source>
        <strain evidence="3 4">NBRC 12748</strain>
    </source>
</reference>
<dbReference type="RefSeq" id="WP_030881866.1">
    <property type="nucleotide sequence ID" value="NZ_BJMM01000029.1"/>
</dbReference>
<dbReference type="SUPFAM" id="SSF51905">
    <property type="entry name" value="FAD/NAD(P)-binding domain"/>
    <property type="match status" value="1"/>
</dbReference>
<evidence type="ECO:0000256" key="1">
    <source>
        <dbReference type="SAM" id="MobiDB-lite"/>
    </source>
</evidence>
<dbReference type="EMBL" id="BJMM01000029">
    <property type="protein sequence ID" value="GEB52313.1"/>
    <property type="molecule type" value="Genomic_DNA"/>
</dbReference>
<dbReference type="PRINTS" id="PR00419">
    <property type="entry name" value="ADXRDTASE"/>
</dbReference>
<dbReference type="InterPro" id="IPR002937">
    <property type="entry name" value="Amino_oxidase"/>
</dbReference>
<protein>
    <submittedName>
        <fullName evidence="3">Phytoene dehydrogenase</fullName>
    </submittedName>
</protein>